<feature type="domain" description="Ribonuclease H1 N-terminal" evidence="2">
    <location>
        <begin position="6"/>
        <end position="48"/>
    </location>
</feature>
<dbReference type="Gene3D" id="3.40.970.10">
    <property type="entry name" value="Ribonuclease H1, N-terminal domain"/>
    <property type="match status" value="1"/>
</dbReference>
<dbReference type="SUPFAM" id="SSF55658">
    <property type="entry name" value="L9 N-domain-like"/>
    <property type="match status" value="1"/>
</dbReference>
<feature type="region of interest" description="Disordered" evidence="1">
    <location>
        <begin position="41"/>
        <end position="85"/>
    </location>
</feature>
<gene>
    <name evidence="3" type="ORF">PECAL_2P20890</name>
</gene>
<comment type="caution">
    <text evidence="3">The sequence shown here is derived from an EMBL/GenBank/DDBJ whole genome shotgun (WGS) entry which is preliminary data.</text>
</comment>
<organism evidence="3 4">
    <name type="scientific">Pelagomonas calceolata</name>
    <dbReference type="NCBI Taxonomy" id="35677"/>
    <lineage>
        <taxon>Eukaryota</taxon>
        <taxon>Sar</taxon>
        <taxon>Stramenopiles</taxon>
        <taxon>Ochrophyta</taxon>
        <taxon>Pelagophyceae</taxon>
        <taxon>Pelagomonadales</taxon>
        <taxon>Pelagomonadaceae</taxon>
        <taxon>Pelagomonas</taxon>
    </lineage>
</organism>
<evidence type="ECO:0000256" key="1">
    <source>
        <dbReference type="SAM" id="MobiDB-lite"/>
    </source>
</evidence>
<dbReference type="Pfam" id="PF01693">
    <property type="entry name" value="Cauli_VI"/>
    <property type="match status" value="1"/>
</dbReference>
<dbReference type="InterPro" id="IPR037056">
    <property type="entry name" value="RNase_H1_N_sf"/>
</dbReference>
<dbReference type="InterPro" id="IPR011320">
    <property type="entry name" value="RNase_H1_N"/>
</dbReference>
<feature type="compositionally biased region" description="Low complexity" evidence="1">
    <location>
        <begin position="58"/>
        <end position="67"/>
    </location>
</feature>
<keyword evidence="4" id="KW-1185">Reference proteome</keyword>
<reference evidence="3" key="1">
    <citation type="submission" date="2021-11" db="EMBL/GenBank/DDBJ databases">
        <authorList>
            <consortium name="Genoscope - CEA"/>
            <person name="William W."/>
        </authorList>
    </citation>
    <scope>NUCLEOTIDE SEQUENCE</scope>
</reference>
<accession>A0A8J2SJZ9</accession>
<protein>
    <recommendedName>
        <fullName evidence="2">Ribonuclease H1 N-terminal domain-containing protein</fullName>
    </recommendedName>
</protein>
<dbReference type="EMBL" id="CAKKNE010000002">
    <property type="protein sequence ID" value="CAH0368986.1"/>
    <property type="molecule type" value="Genomic_DNA"/>
</dbReference>
<name>A0A8J2SJZ9_9STRA</name>
<dbReference type="InterPro" id="IPR009027">
    <property type="entry name" value="Ribosomal_bL9/RNase_H1_N"/>
</dbReference>
<evidence type="ECO:0000313" key="3">
    <source>
        <dbReference type="EMBL" id="CAH0368986.1"/>
    </source>
</evidence>
<feature type="region of interest" description="Disordered" evidence="1">
    <location>
        <begin position="148"/>
        <end position="196"/>
    </location>
</feature>
<dbReference type="AlphaFoldDB" id="A0A8J2SJZ9"/>
<sequence length="350" mass="38253">MAKKNYYAVASGKRTGIFDSWDEARPLVERVRGALHKGFATRDEAEKWLAEQSGGRGAEPAPGDAAPGAPPPRPRLGKTKVGRPAGNRDVAADLAAAMPEALARQRRDVARSAPSPAAGERRDFGLNLPATASRDAYRNAVGAFPGMAAHRRPAAPPVAGAPPLRRRDGPSVGDLLEGPPKKKARADTAPAPYRPRLTSAGIIPAENGETYLYGVPLGPPRGITGNSEKFDRLPARDQEVCRARDDFDANDGEYFPNLTGTLTDWENEIYLYLLKQYGQPLTGNFYAVREFKREFGYRKWESVRTHVNRFNGGQTTHKTGPRGGKIKSTVYKDWVAAHGGEWVGFQWRPL</sequence>
<dbReference type="OrthoDB" id="90239at2759"/>
<evidence type="ECO:0000259" key="2">
    <source>
        <dbReference type="Pfam" id="PF01693"/>
    </source>
</evidence>
<evidence type="ECO:0000313" key="4">
    <source>
        <dbReference type="Proteomes" id="UP000789595"/>
    </source>
</evidence>
<proteinExistence type="predicted"/>
<dbReference type="Proteomes" id="UP000789595">
    <property type="component" value="Unassembled WGS sequence"/>
</dbReference>
<feature type="region of interest" description="Disordered" evidence="1">
    <location>
        <begin position="103"/>
        <end position="126"/>
    </location>
</feature>